<dbReference type="AlphaFoldDB" id="A0A329SWR2"/>
<dbReference type="Proteomes" id="UP000251314">
    <property type="component" value="Unassembled WGS sequence"/>
</dbReference>
<evidence type="ECO:0000313" key="5">
    <source>
        <dbReference type="EMBL" id="KAG3204771.1"/>
    </source>
</evidence>
<dbReference type="Proteomes" id="UP000735874">
    <property type="component" value="Unassembled WGS sequence"/>
</dbReference>
<evidence type="ECO:0000313" key="2">
    <source>
        <dbReference type="EMBL" id="KAG2880171.1"/>
    </source>
</evidence>
<dbReference type="EMBL" id="RCMG01001823">
    <property type="protein sequence ID" value="KAG2819309.1"/>
    <property type="molecule type" value="Genomic_DNA"/>
</dbReference>
<dbReference type="OrthoDB" id="10365395at2759"/>
<evidence type="ECO:0000313" key="6">
    <source>
        <dbReference type="EMBL" id="RAW40346.1"/>
    </source>
</evidence>
<accession>A0A329SWR2</accession>
<name>A0A329SWR2_9STRA</name>
<evidence type="ECO:0000313" key="1">
    <source>
        <dbReference type="EMBL" id="KAG2819309.1"/>
    </source>
</evidence>
<dbReference type="Proteomes" id="UP000736787">
    <property type="component" value="Unassembled WGS sequence"/>
</dbReference>
<dbReference type="EMBL" id="RCMV01002064">
    <property type="protein sequence ID" value="KAG3204771.1"/>
    <property type="molecule type" value="Genomic_DNA"/>
</dbReference>
<dbReference type="EMBL" id="RCMI01001903">
    <property type="protein sequence ID" value="KAG2880171.1"/>
    <property type="molecule type" value="Genomic_DNA"/>
</dbReference>
<organism evidence="6 7">
    <name type="scientific">Phytophthora cactorum</name>
    <dbReference type="NCBI Taxonomy" id="29920"/>
    <lineage>
        <taxon>Eukaryota</taxon>
        <taxon>Sar</taxon>
        <taxon>Stramenopiles</taxon>
        <taxon>Oomycota</taxon>
        <taxon>Peronosporomycetes</taxon>
        <taxon>Peronosporales</taxon>
        <taxon>Peronosporaceae</taxon>
        <taxon>Phytophthora</taxon>
    </lineage>
</organism>
<comment type="caution">
    <text evidence="6">The sequence shown here is derived from an EMBL/GenBank/DDBJ whole genome shotgun (WGS) entry which is preliminary data.</text>
</comment>
<gene>
    <name evidence="6" type="ORF">PC110_g3491</name>
    <name evidence="1" type="ORF">PC113_g22746</name>
    <name evidence="2" type="ORF">PC115_g22585</name>
    <name evidence="3" type="ORF">PC117_g25205</name>
    <name evidence="4" type="ORF">PC118_g22839</name>
    <name evidence="5" type="ORF">PC129_g22384</name>
</gene>
<evidence type="ECO:0000313" key="7">
    <source>
        <dbReference type="Proteomes" id="UP000251314"/>
    </source>
</evidence>
<dbReference type="Proteomes" id="UP000774804">
    <property type="component" value="Unassembled WGS sequence"/>
</dbReference>
<dbReference type="EMBL" id="RCML01001913">
    <property type="protein sequence ID" value="KAG2959793.1"/>
    <property type="molecule type" value="Genomic_DNA"/>
</dbReference>
<evidence type="ECO:0000313" key="4">
    <source>
        <dbReference type="EMBL" id="KAG2959793.1"/>
    </source>
</evidence>
<dbReference type="Proteomes" id="UP000760860">
    <property type="component" value="Unassembled WGS sequence"/>
</dbReference>
<protein>
    <submittedName>
        <fullName evidence="6">Uncharacterized protein</fullName>
    </submittedName>
</protein>
<dbReference type="EMBL" id="MJFZ01000049">
    <property type="protein sequence ID" value="RAW40346.1"/>
    <property type="molecule type" value="Genomic_DNA"/>
</dbReference>
<keyword evidence="7" id="KW-1185">Reference proteome</keyword>
<dbReference type="VEuPathDB" id="FungiDB:PC110_g3491"/>
<proteinExistence type="predicted"/>
<reference evidence="1" key="2">
    <citation type="submission" date="2018-10" db="EMBL/GenBank/DDBJ databases">
        <title>Effector identification in a new, highly contiguous assembly of the strawberry crown rot pathogen Phytophthora cactorum.</title>
        <authorList>
            <person name="Armitage A.D."/>
            <person name="Nellist C.F."/>
            <person name="Bates H."/>
            <person name="Vickerstaff R.J."/>
            <person name="Harrison R.J."/>
        </authorList>
    </citation>
    <scope>NUCLEOTIDE SEQUENCE</scope>
    <source>
        <strain evidence="1">15-7</strain>
        <strain evidence="2">4032</strain>
        <strain evidence="3">4040</strain>
        <strain evidence="4">P415</strain>
        <strain evidence="5">P421</strain>
    </source>
</reference>
<sequence>MARESIDVSLHRVQLSFNFGERRRVVRSGVLCPEAPAPSRFEEERAAEQGRMAQLGV</sequence>
<dbReference type="Proteomes" id="UP000697107">
    <property type="component" value="Unassembled WGS sequence"/>
</dbReference>
<dbReference type="EMBL" id="RCMK01001889">
    <property type="protein sequence ID" value="KAG2887278.1"/>
    <property type="molecule type" value="Genomic_DNA"/>
</dbReference>
<evidence type="ECO:0000313" key="3">
    <source>
        <dbReference type="EMBL" id="KAG2887278.1"/>
    </source>
</evidence>
<reference evidence="6 7" key="1">
    <citation type="submission" date="2018-01" db="EMBL/GenBank/DDBJ databases">
        <title>Draft genome of the strawberry crown rot pathogen Phytophthora cactorum.</title>
        <authorList>
            <person name="Armitage A.D."/>
            <person name="Lysoe E."/>
            <person name="Nellist C.F."/>
            <person name="Harrison R.J."/>
            <person name="Brurberg M.B."/>
        </authorList>
    </citation>
    <scope>NUCLEOTIDE SEQUENCE [LARGE SCALE GENOMIC DNA]</scope>
    <source>
        <strain evidence="6 7">10300</strain>
    </source>
</reference>